<protein>
    <recommendedName>
        <fullName evidence="9">Secreted protein</fullName>
    </recommendedName>
</protein>
<evidence type="ECO:0000256" key="6">
    <source>
        <dbReference type="SAM" id="SignalP"/>
    </source>
</evidence>
<comment type="similarity">
    <text evidence="2">Belongs to the tetraspanin (TM4SF) family.</text>
</comment>
<evidence type="ECO:0000256" key="1">
    <source>
        <dbReference type="ARBA" id="ARBA00004370"/>
    </source>
</evidence>
<keyword evidence="5" id="KW-0472">Membrane</keyword>
<evidence type="ECO:0000256" key="5">
    <source>
        <dbReference type="ARBA" id="ARBA00023136"/>
    </source>
</evidence>
<evidence type="ECO:0008006" key="9">
    <source>
        <dbReference type="Google" id="ProtNLM"/>
    </source>
</evidence>
<evidence type="ECO:0000313" key="8">
    <source>
        <dbReference type="Proteomes" id="UP000287651"/>
    </source>
</evidence>
<keyword evidence="4" id="KW-1133">Transmembrane helix</keyword>
<evidence type="ECO:0000256" key="4">
    <source>
        <dbReference type="ARBA" id="ARBA00022989"/>
    </source>
</evidence>
<evidence type="ECO:0000256" key="2">
    <source>
        <dbReference type="ARBA" id="ARBA00006840"/>
    </source>
</evidence>
<dbReference type="AlphaFoldDB" id="A0A426XEW4"/>
<feature type="signal peptide" evidence="6">
    <location>
        <begin position="1"/>
        <end position="18"/>
    </location>
</feature>
<evidence type="ECO:0000256" key="3">
    <source>
        <dbReference type="ARBA" id="ARBA00022692"/>
    </source>
</evidence>
<proteinExistence type="inferred from homology"/>
<sequence length="161" mass="17514">MLLLVCFTIFAFVVTNKGAGHYRLGDYSYWLRRRVENAKNWRSIRSCLVQGKSYVGHVVTTIPDKSPTTCRRGHCTLVGCCVCLDTPPVASYQGSGGTVRRSVTASALTCACWQLSRVRGYCSLVGCCLCPDTPLVASCRGSGGIGLARRLYCAARYQGDN</sequence>
<dbReference type="GO" id="GO:0009734">
    <property type="term" value="P:auxin-activated signaling pathway"/>
    <property type="evidence" value="ECO:0007669"/>
    <property type="project" value="InterPro"/>
</dbReference>
<keyword evidence="6" id="KW-0732">Signal</keyword>
<dbReference type="Proteomes" id="UP000287651">
    <property type="component" value="Unassembled WGS sequence"/>
</dbReference>
<accession>A0A426XEW4</accession>
<organism evidence="7 8">
    <name type="scientific">Ensete ventricosum</name>
    <name type="common">Abyssinian banana</name>
    <name type="synonym">Musa ensete</name>
    <dbReference type="NCBI Taxonomy" id="4639"/>
    <lineage>
        <taxon>Eukaryota</taxon>
        <taxon>Viridiplantae</taxon>
        <taxon>Streptophyta</taxon>
        <taxon>Embryophyta</taxon>
        <taxon>Tracheophyta</taxon>
        <taxon>Spermatophyta</taxon>
        <taxon>Magnoliopsida</taxon>
        <taxon>Liliopsida</taxon>
        <taxon>Zingiberales</taxon>
        <taxon>Musaceae</taxon>
        <taxon>Ensete</taxon>
    </lineage>
</organism>
<dbReference type="GO" id="GO:0016020">
    <property type="term" value="C:membrane"/>
    <property type="evidence" value="ECO:0007669"/>
    <property type="project" value="UniProtKB-SubCell"/>
</dbReference>
<evidence type="ECO:0000313" key="7">
    <source>
        <dbReference type="EMBL" id="RRT37980.1"/>
    </source>
</evidence>
<gene>
    <name evidence="7" type="ORF">B296_00057082</name>
</gene>
<comment type="caution">
    <text evidence="7">The sequence shown here is derived from an EMBL/GenBank/DDBJ whole genome shotgun (WGS) entry which is preliminary data.</text>
</comment>
<feature type="chain" id="PRO_5019263670" description="Secreted protein" evidence="6">
    <location>
        <begin position="19"/>
        <end position="161"/>
    </location>
</feature>
<dbReference type="InterPro" id="IPR044991">
    <property type="entry name" value="TET_plant"/>
</dbReference>
<dbReference type="PANTHER" id="PTHR32191">
    <property type="entry name" value="TETRASPANIN-8-RELATED"/>
    <property type="match status" value="1"/>
</dbReference>
<dbReference type="EMBL" id="AMZH03021662">
    <property type="protein sequence ID" value="RRT37980.1"/>
    <property type="molecule type" value="Genomic_DNA"/>
</dbReference>
<name>A0A426XEW4_ENSVE</name>
<comment type="subcellular location">
    <subcellularLocation>
        <location evidence="1">Membrane</location>
    </subcellularLocation>
</comment>
<reference evidence="7 8" key="1">
    <citation type="journal article" date="2014" name="Agronomy (Basel)">
        <title>A Draft Genome Sequence for Ensete ventricosum, the Drought-Tolerant Tree Against Hunger.</title>
        <authorList>
            <person name="Harrison J."/>
            <person name="Moore K.A."/>
            <person name="Paszkiewicz K."/>
            <person name="Jones T."/>
            <person name="Grant M."/>
            <person name="Ambacheew D."/>
            <person name="Muzemil S."/>
            <person name="Studholme D.J."/>
        </authorList>
    </citation>
    <scope>NUCLEOTIDE SEQUENCE [LARGE SCALE GENOMIC DNA]</scope>
</reference>
<keyword evidence="3" id="KW-0812">Transmembrane</keyword>